<dbReference type="EMBL" id="NCSJ02000581">
    <property type="protein sequence ID" value="RFU23844.1"/>
    <property type="molecule type" value="Genomic_DNA"/>
</dbReference>
<dbReference type="GO" id="GO:0005634">
    <property type="term" value="C:nucleus"/>
    <property type="evidence" value="ECO:0007669"/>
    <property type="project" value="UniProtKB-SubCell"/>
</dbReference>
<evidence type="ECO:0000259" key="5">
    <source>
        <dbReference type="PROSITE" id="PS50013"/>
    </source>
</evidence>
<sequence>MSDKTPEPVVKEKTLFITPQPDSPTASVRARRARHRQTPFLPSSSPDISSIERVFDDMKRQSERLAAKNGESSSAESPTAARRGRRAKEASLDEDASYVPDAKETLSSAKKRKRGKQSEDLKARKRKEYYKARREDGADSSSEGDDDIPAISTPTKGKGKGKGKEKAITKSHSENGETIPDQEEYQVEAIVDSKLKDGKRHYLVKWAGYPKSENTWEPESHLTKVRAMIKQFRRDNLET</sequence>
<dbReference type="InterPro" id="IPR000953">
    <property type="entry name" value="Chromo/chromo_shadow_dom"/>
</dbReference>
<organism evidence="6 7">
    <name type="scientific">Scytalidium lignicola</name>
    <name type="common">Hyphomycete</name>
    <dbReference type="NCBI Taxonomy" id="5539"/>
    <lineage>
        <taxon>Eukaryota</taxon>
        <taxon>Fungi</taxon>
        <taxon>Dikarya</taxon>
        <taxon>Ascomycota</taxon>
        <taxon>Pezizomycotina</taxon>
        <taxon>Leotiomycetes</taxon>
        <taxon>Leotiomycetes incertae sedis</taxon>
        <taxon>Scytalidium</taxon>
    </lineage>
</organism>
<comment type="subcellular location">
    <subcellularLocation>
        <location evidence="1">Nucleus</location>
    </subcellularLocation>
</comment>
<dbReference type="CDD" id="cd00024">
    <property type="entry name" value="CD_CSD"/>
    <property type="match status" value="1"/>
</dbReference>
<comment type="caution">
    <text evidence="6">The sequence shown here is derived from an EMBL/GenBank/DDBJ whole genome shotgun (WGS) entry which is preliminary data.</text>
</comment>
<dbReference type="Proteomes" id="UP000258309">
    <property type="component" value="Unassembled WGS sequence"/>
</dbReference>
<keyword evidence="7" id="KW-1185">Reference proteome</keyword>
<dbReference type="InterPro" id="IPR023780">
    <property type="entry name" value="Chromo_domain"/>
</dbReference>
<dbReference type="InterPro" id="IPR023779">
    <property type="entry name" value="Chromodomain_CS"/>
</dbReference>
<dbReference type="PRINTS" id="PR00504">
    <property type="entry name" value="CHROMODOMAIN"/>
</dbReference>
<proteinExistence type="predicted"/>
<dbReference type="OrthoDB" id="5427872at2759"/>
<evidence type="ECO:0000256" key="4">
    <source>
        <dbReference type="SAM" id="MobiDB-lite"/>
    </source>
</evidence>
<keyword evidence="3" id="KW-0539">Nucleus</keyword>
<feature type="compositionally biased region" description="Basic and acidic residues" evidence="4">
    <location>
        <begin position="53"/>
        <end position="66"/>
    </location>
</feature>
<accession>A0A3E2GRS2</accession>
<dbReference type="OMA" id="STTEWEV"/>
<dbReference type="AlphaFoldDB" id="A0A3E2GRS2"/>
<dbReference type="Pfam" id="PF00385">
    <property type="entry name" value="Chromo"/>
    <property type="match status" value="1"/>
</dbReference>
<dbReference type="InterPro" id="IPR017984">
    <property type="entry name" value="Chromo_dom_subgr"/>
</dbReference>
<gene>
    <name evidence="6" type="ORF">B7463_g12494</name>
</gene>
<evidence type="ECO:0000256" key="3">
    <source>
        <dbReference type="ARBA" id="ARBA00023242"/>
    </source>
</evidence>
<protein>
    <recommendedName>
        <fullName evidence="5">Chromo domain-containing protein</fullName>
    </recommendedName>
</protein>
<dbReference type="GO" id="GO:0006338">
    <property type="term" value="P:chromatin remodeling"/>
    <property type="evidence" value="ECO:0007669"/>
    <property type="project" value="UniProtKB-ARBA"/>
</dbReference>
<evidence type="ECO:0000256" key="1">
    <source>
        <dbReference type="ARBA" id="ARBA00004123"/>
    </source>
</evidence>
<feature type="non-terminal residue" evidence="6">
    <location>
        <position position="239"/>
    </location>
</feature>
<feature type="region of interest" description="Disordered" evidence="4">
    <location>
        <begin position="1"/>
        <end position="182"/>
    </location>
</feature>
<name>A0A3E2GRS2_SCYLI</name>
<dbReference type="InterPro" id="IPR051219">
    <property type="entry name" value="Heterochromatin_chromo-domain"/>
</dbReference>
<feature type="compositionally biased region" description="Basic and acidic residues" evidence="4">
    <location>
        <begin position="162"/>
        <end position="175"/>
    </location>
</feature>
<dbReference type="SMART" id="SM00298">
    <property type="entry name" value="CHROMO"/>
    <property type="match status" value="1"/>
</dbReference>
<feature type="domain" description="Chromo" evidence="5">
    <location>
        <begin position="185"/>
        <end position="239"/>
    </location>
</feature>
<evidence type="ECO:0000256" key="2">
    <source>
        <dbReference type="ARBA" id="ARBA00011353"/>
    </source>
</evidence>
<dbReference type="SUPFAM" id="SSF54160">
    <property type="entry name" value="Chromo domain-like"/>
    <property type="match status" value="1"/>
</dbReference>
<dbReference type="InterPro" id="IPR016197">
    <property type="entry name" value="Chromo-like_dom_sf"/>
</dbReference>
<feature type="compositionally biased region" description="Basic and acidic residues" evidence="4">
    <location>
        <begin position="1"/>
        <end position="14"/>
    </location>
</feature>
<feature type="non-terminal residue" evidence="6">
    <location>
        <position position="1"/>
    </location>
</feature>
<dbReference type="PANTHER" id="PTHR22812">
    <property type="entry name" value="CHROMOBOX PROTEIN"/>
    <property type="match status" value="1"/>
</dbReference>
<comment type="subunit">
    <text evidence="2">Component of the NuA4 histone acetyltransferase complex.</text>
</comment>
<reference evidence="6 7" key="1">
    <citation type="submission" date="2018-05" db="EMBL/GenBank/DDBJ databases">
        <title>Draft genome sequence of Scytalidium lignicola DSM 105466, a ubiquitous saprotrophic fungus.</title>
        <authorList>
            <person name="Buettner E."/>
            <person name="Gebauer A.M."/>
            <person name="Hofrichter M."/>
            <person name="Liers C."/>
            <person name="Kellner H."/>
        </authorList>
    </citation>
    <scope>NUCLEOTIDE SEQUENCE [LARGE SCALE GENOMIC DNA]</scope>
    <source>
        <strain evidence="6 7">DSM 105466</strain>
    </source>
</reference>
<dbReference type="Gene3D" id="2.40.50.40">
    <property type="match status" value="1"/>
</dbReference>
<dbReference type="PROSITE" id="PS00598">
    <property type="entry name" value="CHROMO_1"/>
    <property type="match status" value="1"/>
</dbReference>
<dbReference type="STRING" id="5539.A0A3E2GRS2"/>
<evidence type="ECO:0000313" key="7">
    <source>
        <dbReference type="Proteomes" id="UP000258309"/>
    </source>
</evidence>
<evidence type="ECO:0000313" key="6">
    <source>
        <dbReference type="EMBL" id="RFU23844.1"/>
    </source>
</evidence>
<dbReference type="PROSITE" id="PS50013">
    <property type="entry name" value="CHROMO_2"/>
    <property type="match status" value="1"/>
</dbReference>